<accession>A0A967EDQ0</accession>
<dbReference type="EMBL" id="WOTH01000018">
    <property type="protein sequence ID" value="NHO54250.1"/>
    <property type="molecule type" value="Genomic_DNA"/>
</dbReference>
<dbReference type="AlphaFoldDB" id="A0A967EDQ0"/>
<evidence type="ECO:0000313" key="2">
    <source>
        <dbReference type="Proteomes" id="UP000597459"/>
    </source>
</evidence>
<sequence length="304" mass="34763">MKLNITSDAFPSLEGMIEANWAPIVLDPTNEGYERLVVGFAAISKDDFLVKKINSVYKLNCLYGENAKSILNFIDLFIDCLINDIAERKIEALSRPSSIVSNIFLGNLRQAAGRNLDEIYKNWARMICSFYEEDDKHKIVYSETSRETKEKDRLAKLIVKYVASKKESLVSCFREDLRISGKRAVPARNGSVQIDFSGVNLTANLGTLNFSSVPTSTRQIKFQMWDLLIDRDNNKNSLFNKKHEMLVFRPANDDPQMSEKQADRVNDAILELEIQAKKEELHLRPFDRISEMGNWLVNSENRVA</sequence>
<gene>
    <name evidence="1" type="ORF">GOB87_09825</name>
</gene>
<dbReference type="Proteomes" id="UP000597459">
    <property type="component" value="Unassembled WGS sequence"/>
</dbReference>
<name>A0A967EDQ0_9PROT</name>
<dbReference type="RefSeq" id="WP_166315965.1">
    <property type="nucleotide sequence ID" value="NZ_WOTH01000018.1"/>
</dbReference>
<protein>
    <submittedName>
        <fullName evidence="1">Uncharacterized protein</fullName>
    </submittedName>
</protein>
<comment type="caution">
    <text evidence="1">The sequence shown here is derived from an EMBL/GenBank/DDBJ whole genome shotgun (WGS) entry which is preliminary data.</text>
</comment>
<organism evidence="1 2">
    <name type="scientific">Acetobacter estunensis</name>
    <dbReference type="NCBI Taxonomy" id="104097"/>
    <lineage>
        <taxon>Bacteria</taxon>
        <taxon>Pseudomonadati</taxon>
        <taxon>Pseudomonadota</taxon>
        <taxon>Alphaproteobacteria</taxon>
        <taxon>Acetobacterales</taxon>
        <taxon>Acetobacteraceae</taxon>
        <taxon>Acetobacter</taxon>
    </lineage>
</organism>
<proteinExistence type="predicted"/>
<reference evidence="1" key="1">
    <citation type="submission" date="2019-11" db="EMBL/GenBank/DDBJ databases">
        <title>Description of new Acetobacter species.</title>
        <authorList>
            <person name="Cleenwerck I."/>
            <person name="Sombolestani A.S."/>
        </authorList>
    </citation>
    <scope>NUCLEOTIDE SEQUENCE</scope>
    <source>
        <strain evidence="1">LMG 1626</strain>
    </source>
</reference>
<keyword evidence="2" id="KW-1185">Reference proteome</keyword>
<evidence type="ECO:0000313" key="1">
    <source>
        <dbReference type="EMBL" id="NHO54250.1"/>
    </source>
</evidence>